<evidence type="ECO:0000259" key="2">
    <source>
        <dbReference type="Pfam" id="PF02541"/>
    </source>
</evidence>
<evidence type="ECO:0000313" key="5">
    <source>
        <dbReference type="Proteomes" id="UP000268093"/>
    </source>
</evidence>
<dbReference type="Gene3D" id="3.30.420.150">
    <property type="entry name" value="Exopolyphosphatase. Domain 2"/>
    <property type="match status" value="1"/>
</dbReference>
<dbReference type="Gene3D" id="1.10.3210.10">
    <property type="entry name" value="Hypothetical protein af1432"/>
    <property type="match status" value="1"/>
</dbReference>
<dbReference type="FunFam" id="3.30.420.40:FF:000191">
    <property type="entry name" value="Retrograde regulation protein 2"/>
    <property type="match status" value="1"/>
</dbReference>
<gene>
    <name evidence="4" type="ORF">BC936DRAFT_142408</name>
</gene>
<feature type="compositionally biased region" description="Basic residues" evidence="1">
    <location>
        <begin position="531"/>
        <end position="543"/>
    </location>
</feature>
<dbReference type="EMBL" id="RBNI01002261">
    <property type="protein sequence ID" value="RUP49482.1"/>
    <property type="molecule type" value="Genomic_DNA"/>
</dbReference>
<dbReference type="Pfam" id="PF02541">
    <property type="entry name" value="Ppx-GppA"/>
    <property type="match status" value="1"/>
</dbReference>
<name>A0A433DF42_9FUNG</name>
<keyword evidence="5" id="KW-1185">Reference proteome</keyword>
<dbReference type="Gene3D" id="3.30.420.40">
    <property type="match status" value="1"/>
</dbReference>
<feature type="domain" description="RTG2 C-terminal" evidence="3">
    <location>
        <begin position="378"/>
        <end position="527"/>
    </location>
</feature>
<dbReference type="InterPro" id="IPR050273">
    <property type="entry name" value="GppA/Ppx_hydrolase"/>
</dbReference>
<dbReference type="PANTHER" id="PTHR30005">
    <property type="entry name" value="EXOPOLYPHOSPHATASE"/>
    <property type="match status" value="1"/>
</dbReference>
<protein>
    <submittedName>
        <fullName evidence="4">Ppx/GppA phosphatase family-domain-containing protein</fullName>
    </submittedName>
</protein>
<evidence type="ECO:0000259" key="3">
    <source>
        <dbReference type="Pfam" id="PF23566"/>
    </source>
</evidence>
<dbReference type="PANTHER" id="PTHR30005:SF0">
    <property type="entry name" value="RETROGRADE REGULATION PROTEIN 2"/>
    <property type="match status" value="1"/>
</dbReference>
<proteinExistence type="predicted"/>
<dbReference type="Proteomes" id="UP000268093">
    <property type="component" value="Unassembled WGS sequence"/>
</dbReference>
<evidence type="ECO:0000256" key="1">
    <source>
        <dbReference type="SAM" id="MobiDB-lite"/>
    </source>
</evidence>
<evidence type="ECO:0000313" key="4">
    <source>
        <dbReference type="EMBL" id="RUP49482.1"/>
    </source>
</evidence>
<feature type="compositionally biased region" description="Basic and acidic residues" evidence="1">
    <location>
        <begin position="519"/>
        <end position="530"/>
    </location>
</feature>
<feature type="region of interest" description="Disordered" evidence="1">
    <location>
        <begin position="577"/>
        <end position="620"/>
    </location>
</feature>
<dbReference type="OrthoDB" id="2014654at2759"/>
<dbReference type="InterPro" id="IPR043129">
    <property type="entry name" value="ATPase_NBD"/>
</dbReference>
<dbReference type="AlphaFoldDB" id="A0A433DF42"/>
<comment type="caution">
    <text evidence="4">The sequence shown here is derived from an EMBL/GenBank/DDBJ whole genome shotgun (WGS) entry which is preliminary data.</text>
</comment>
<feature type="region of interest" description="Disordered" evidence="1">
    <location>
        <begin position="519"/>
        <end position="543"/>
    </location>
</feature>
<dbReference type="Pfam" id="PF23566">
    <property type="entry name" value="RTG2_C"/>
    <property type="match status" value="1"/>
</dbReference>
<dbReference type="GO" id="GO:0006357">
    <property type="term" value="P:regulation of transcription by RNA polymerase II"/>
    <property type="evidence" value="ECO:0007669"/>
    <property type="project" value="TreeGrafter"/>
</dbReference>
<reference evidence="4 5" key="1">
    <citation type="journal article" date="2018" name="New Phytol.">
        <title>Phylogenomics of Endogonaceae and evolution of mycorrhizas within Mucoromycota.</title>
        <authorList>
            <person name="Chang Y."/>
            <person name="Desiro A."/>
            <person name="Na H."/>
            <person name="Sandor L."/>
            <person name="Lipzen A."/>
            <person name="Clum A."/>
            <person name="Barry K."/>
            <person name="Grigoriev I.V."/>
            <person name="Martin F.M."/>
            <person name="Stajich J.E."/>
            <person name="Smith M.E."/>
            <person name="Bonito G."/>
            <person name="Spatafora J.W."/>
        </authorList>
    </citation>
    <scope>NUCLEOTIDE SEQUENCE [LARGE SCALE GENOMIC DNA]</scope>
    <source>
        <strain evidence="4 5">GMNB39</strain>
    </source>
</reference>
<sequence length="632" mass="69354">MDTDTENQPGSKPFAVVDMGSNGIRFAIVNSLSRHLDALWEERAPISLFDTRTHSGDIPEHIIDQVITTFKRFKILADEAGATTVRLIATEATRIAKNSEEFQRKIMEAVGWTVELLSKSQEAEVSAMGVIGSFHSLQGLAMDLGGGSIELNYVIRIPGEEFDDGRDFLSSPSAVSLPYGAAALKKRLAECNGDSKKRDELFTEIVAQLKQATQDVQIPARLQAQASIDGGYTLYLSGGGFRALGYMSMADTSLPQNHYQTYPIPIINGYSIPGADLLTVARKYRDASPHQLTSQLRIFRISKRRAAMIPACSFLVTALFECLHIHRVFFSEGGVRQGICYSMLSPTERNKDPLLEGVRAYACSQPRHPTPADVDILHHHLASAIPSNYLNPTANLPLYRLLPAALYLADISAQYPKESRANAAFHLPLAGGPLGHLRGITHGERAALGLILAYRWGGDIPDPTYQAIKRLTGGKHERKLCEFVGKVMEVIFAVAPLRPAEGLKESGIEFRVVETEEFEVNAKEKDEKKDKKDKKDKKPKRKKYGTEKPVVMITIPRSAGPMIDAVGVARMFEKLAGSEGDVGTEEGLVPGRGTDDEDDDVADDGDDEDGGKEKVKGADRKSGLVRMILRRV</sequence>
<feature type="compositionally biased region" description="Basic and acidic residues" evidence="1">
    <location>
        <begin position="611"/>
        <end position="620"/>
    </location>
</feature>
<feature type="compositionally biased region" description="Acidic residues" evidence="1">
    <location>
        <begin position="595"/>
        <end position="610"/>
    </location>
</feature>
<dbReference type="SUPFAM" id="SSF53067">
    <property type="entry name" value="Actin-like ATPase domain"/>
    <property type="match status" value="2"/>
</dbReference>
<feature type="domain" description="Ppx/GppA phosphatase N-terminal" evidence="2">
    <location>
        <begin position="28"/>
        <end position="344"/>
    </location>
</feature>
<organism evidence="4 5">
    <name type="scientific">Jimgerdemannia flammicorona</name>
    <dbReference type="NCBI Taxonomy" id="994334"/>
    <lineage>
        <taxon>Eukaryota</taxon>
        <taxon>Fungi</taxon>
        <taxon>Fungi incertae sedis</taxon>
        <taxon>Mucoromycota</taxon>
        <taxon>Mucoromycotina</taxon>
        <taxon>Endogonomycetes</taxon>
        <taxon>Endogonales</taxon>
        <taxon>Endogonaceae</taxon>
        <taxon>Jimgerdemannia</taxon>
    </lineage>
</organism>
<dbReference type="InterPro" id="IPR057512">
    <property type="entry name" value="RTG2_C"/>
</dbReference>
<dbReference type="InterPro" id="IPR003695">
    <property type="entry name" value="Ppx_GppA_N"/>
</dbReference>
<accession>A0A433DF42</accession>